<evidence type="ECO:0000256" key="2">
    <source>
        <dbReference type="ARBA" id="ARBA00005540"/>
    </source>
</evidence>
<comment type="function">
    <text evidence="8">Probably a riboflavin-binding protein that interacts with the energy-coupling factor (ECF) ABC-transporter complex.</text>
</comment>
<comment type="caution">
    <text evidence="10">The sequence shown here is derived from an EMBL/GenBank/DDBJ whole genome shotgun (WGS) entry which is preliminary data.</text>
</comment>
<protein>
    <recommendedName>
        <fullName evidence="8">Riboflavin transporter</fullName>
    </recommendedName>
</protein>
<feature type="transmembrane region" description="Helical" evidence="9">
    <location>
        <begin position="149"/>
        <end position="174"/>
    </location>
</feature>
<proteinExistence type="inferred from homology"/>
<reference evidence="11" key="1">
    <citation type="journal article" date="2019" name="Int. J. Syst. Evol. Microbiol.">
        <title>The Global Catalogue of Microorganisms (GCM) 10K type strain sequencing project: providing services to taxonomists for standard genome sequencing and annotation.</title>
        <authorList>
            <consortium name="The Broad Institute Genomics Platform"/>
            <consortium name="The Broad Institute Genome Sequencing Center for Infectious Disease"/>
            <person name="Wu L."/>
            <person name="Ma J."/>
        </authorList>
    </citation>
    <scope>NUCLEOTIDE SEQUENCE [LARGE SCALE GENOMIC DNA]</scope>
    <source>
        <strain evidence="11">CCM 8897</strain>
    </source>
</reference>
<keyword evidence="11" id="KW-1185">Reference proteome</keyword>
<feature type="transmembrane region" description="Helical" evidence="9">
    <location>
        <begin position="112"/>
        <end position="137"/>
    </location>
</feature>
<keyword evidence="3 8" id="KW-0813">Transport</keyword>
<evidence type="ECO:0000256" key="1">
    <source>
        <dbReference type="ARBA" id="ARBA00004651"/>
    </source>
</evidence>
<keyword evidence="6 9" id="KW-1133">Transmembrane helix</keyword>
<sequence>MRSSRRLRYWVSVTLFGVLSYCLMLLEFPIPFFPFLKLDFSDLVPLSGLILFGFPGASGVVLIRAFLHLVMTGFSAPALLGELGSVVASFTLLGVTWALLNQRSNWRRRLALIISGTLALTLVMAILNYFILTPLYVQVTGFKLGMSYLKYVVMTIVPFNLIKGSLVMGLFVLLEIHVGAYFRRKHGEFHQAN</sequence>
<keyword evidence="4 8" id="KW-1003">Cell membrane</keyword>
<dbReference type="PIRSF" id="PIRSF037778">
    <property type="entry name" value="UCP037778_transp_RibU"/>
    <property type="match status" value="1"/>
</dbReference>
<evidence type="ECO:0000256" key="8">
    <source>
        <dbReference type="PIRNR" id="PIRNR037778"/>
    </source>
</evidence>
<comment type="subcellular location">
    <subcellularLocation>
        <location evidence="1">Cell membrane</location>
        <topology evidence="1">Multi-pass membrane protein</topology>
    </subcellularLocation>
</comment>
<dbReference type="InterPro" id="IPR025720">
    <property type="entry name" value="RibU"/>
</dbReference>
<dbReference type="EMBL" id="JBHSSM010000015">
    <property type="protein sequence ID" value="MFC6314912.1"/>
    <property type="molecule type" value="Genomic_DNA"/>
</dbReference>
<accession>A0ABW1ULT1</accession>
<evidence type="ECO:0000313" key="11">
    <source>
        <dbReference type="Proteomes" id="UP001596310"/>
    </source>
</evidence>
<feature type="transmembrane region" description="Helical" evidence="9">
    <location>
        <begin position="46"/>
        <end position="67"/>
    </location>
</feature>
<gene>
    <name evidence="10" type="ORF">ACFQHW_04925</name>
</gene>
<evidence type="ECO:0000256" key="5">
    <source>
        <dbReference type="ARBA" id="ARBA00022692"/>
    </source>
</evidence>
<feature type="transmembrane region" description="Helical" evidence="9">
    <location>
        <begin position="7"/>
        <end position="26"/>
    </location>
</feature>
<evidence type="ECO:0000256" key="9">
    <source>
        <dbReference type="SAM" id="Phobius"/>
    </source>
</evidence>
<evidence type="ECO:0000256" key="3">
    <source>
        <dbReference type="ARBA" id="ARBA00022448"/>
    </source>
</evidence>
<name>A0ABW1ULT1_9LACO</name>
<dbReference type="RefSeq" id="WP_164511028.1">
    <property type="nucleotide sequence ID" value="NZ_JBHSSM010000015.1"/>
</dbReference>
<evidence type="ECO:0000256" key="7">
    <source>
        <dbReference type="ARBA" id="ARBA00023136"/>
    </source>
</evidence>
<evidence type="ECO:0000256" key="4">
    <source>
        <dbReference type="ARBA" id="ARBA00022475"/>
    </source>
</evidence>
<dbReference type="PANTHER" id="PTHR38438">
    <property type="entry name" value="RIBOFLAVIN TRANSPORTER RIBU"/>
    <property type="match status" value="1"/>
</dbReference>
<dbReference type="InterPro" id="IPR024529">
    <property type="entry name" value="ECF_trnsprt_substrate-spec"/>
</dbReference>
<evidence type="ECO:0000256" key="6">
    <source>
        <dbReference type="ARBA" id="ARBA00022989"/>
    </source>
</evidence>
<dbReference type="Gene3D" id="1.10.1760.20">
    <property type="match status" value="1"/>
</dbReference>
<comment type="similarity">
    <text evidence="2 8">Belongs to the prokaryotic riboflavin transporter (P-RFT) (TC 2.A.87) family.</text>
</comment>
<keyword evidence="7 8" id="KW-0472">Membrane</keyword>
<dbReference type="Proteomes" id="UP001596310">
    <property type="component" value="Unassembled WGS sequence"/>
</dbReference>
<dbReference type="Pfam" id="PF12822">
    <property type="entry name" value="ECF_trnsprt"/>
    <property type="match status" value="1"/>
</dbReference>
<evidence type="ECO:0000313" key="10">
    <source>
        <dbReference type="EMBL" id="MFC6314912.1"/>
    </source>
</evidence>
<dbReference type="PANTHER" id="PTHR38438:SF1">
    <property type="entry name" value="RIBOFLAVIN TRANSPORTER RIBU"/>
    <property type="match status" value="1"/>
</dbReference>
<keyword evidence="5 9" id="KW-0812">Transmembrane</keyword>
<organism evidence="10 11">
    <name type="scientific">Lapidilactobacillus achengensis</name>
    <dbReference type="NCBI Taxonomy" id="2486000"/>
    <lineage>
        <taxon>Bacteria</taxon>
        <taxon>Bacillati</taxon>
        <taxon>Bacillota</taxon>
        <taxon>Bacilli</taxon>
        <taxon>Lactobacillales</taxon>
        <taxon>Lactobacillaceae</taxon>
        <taxon>Lapidilactobacillus</taxon>
    </lineage>
</organism>